<evidence type="ECO:0000313" key="2">
    <source>
        <dbReference type="Proteomes" id="UP000278085"/>
    </source>
</evidence>
<accession>A0A430HID2</accession>
<dbReference type="AlphaFoldDB" id="A0A430HID2"/>
<keyword evidence="2" id="KW-1185">Reference proteome</keyword>
<organism evidence="1 2">
    <name type="scientific">Massilia atriviolacea</name>
    <dbReference type="NCBI Taxonomy" id="2495579"/>
    <lineage>
        <taxon>Bacteria</taxon>
        <taxon>Pseudomonadati</taxon>
        <taxon>Pseudomonadota</taxon>
        <taxon>Betaproteobacteria</taxon>
        <taxon>Burkholderiales</taxon>
        <taxon>Oxalobacteraceae</taxon>
        <taxon>Telluria group</taxon>
        <taxon>Massilia</taxon>
    </lineage>
</organism>
<protein>
    <submittedName>
        <fullName evidence="1">Uncharacterized protein</fullName>
    </submittedName>
</protein>
<sequence>MAQPWSALFSHIAGVVRYHDLAYVASVSDELGERRVVHAYLTEWDAGTWRVGDADDDIEEWEAVAATLVRQPLEQALFLGAQGEVLCMGSGDTHHERIPGARRGPLRGLGSVAGQAYACGMQYQVYRRDAGGKWRALEQGLPGKGAGAAVAGFEAIGGFAHDDLYAAGWHGEIWQCDGKRWQPCRSPVKAILTALCCAPDGLVYACGQDGALVRGRGADWEVLAQPVRDDLWSLAWFGGALYAASAHAVYRLDGGQLREIDFGADRPATCYGLSAADGVLWSIGPKDIMAFDGDTWSRID</sequence>
<dbReference type="RefSeq" id="WP_126075618.1">
    <property type="nucleotide sequence ID" value="NZ_CP051166.1"/>
</dbReference>
<dbReference type="OrthoDB" id="9813892at2"/>
<dbReference type="EMBL" id="RXLQ01000010">
    <property type="protein sequence ID" value="RSZ57275.1"/>
    <property type="molecule type" value="Genomic_DNA"/>
</dbReference>
<reference evidence="1 2" key="1">
    <citation type="submission" date="2018-12" db="EMBL/GenBank/DDBJ databases">
        <authorList>
            <person name="Yang E."/>
        </authorList>
    </citation>
    <scope>NUCLEOTIDE SEQUENCE [LARGE SCALE GENOMIC DNA]</scope>
    <source>
        <strain evidence="1 2">SOD</strain>
    </source>
</reference>
<evidence type="ECO:0000313" key="1">
    <source>
        <dbReference type="EMBL" id="RSZ57275.1"/>
    </source>
</evidence>
<gene>
    <name evidence="1" type="ORF">EJB06_19110</name>
</gene>
<proteinExistence type="predicted"/>
<comment type="caution">
    <text evidence="1">The sequence shown here is derived from an EMBL/GenBank/DDBJ whole genome shotgun (WGS) entry which is preliminary data.</text>
</comment>
<dbReference type="SUPFAM" id="SSF63829">
    <property type="entry name" value="Calcium-dependent phosphotriesterase"/>
    <property type="match status" value="1"/>
</dbReference>
<dbReference type="Proteomes" id="UP000278085">
    <property type="component" value="Unassembled WGS sequence"/>
</dbReference>
<name>A0A430HID2_9BURK</name>